<sequence length="47" mass="5149">MLSICHQVIVLEIHLSSANLPLFSIDFGFVSFRFGFNSFIGLSSSVA</sequence>
<accession>A0A087HI18</accession>
<evidence type="ECO:0000313" key="2">
    <source>
        <dbReference type="Proteomes" id="UP000029120"/>
    </source>
</evidence>
<dbReference type="Gramene" id="KFK41770">
    <property type="protein sequence ID" value="KFK41770"/>
    <property type="gene ID" value="AALP_AA2G169900"/>
</dbReference>
<organism evidence="1 2">
    <name type="scientific">Arabis alpina</name>
    <name type="common">Alpine rock-cress</name>
    <dbReference type="NCBI Taxonomy" id="50452"/>
    <lineage>
        <taxon>Eukaryota</taxon>
        <taxon>Viridiplantae</taxon>
        <taxon>Streptophyta</taxon>
        <taxon>Embryophyta</taxon>
        <taxon>Tracheophyta</taxon>
        <taxon>Spermatophyta</taxon>
        <taxon>Magnoliopsida</taxon>
        <taxon>eudicotyledons</taxon>
        <taxon>Gunneridae</taxon>
        <taxon>Pentapetalae</taxon>
        <taxon>rosids</taxon>
        <taxon>malvids</taxon>
        <taxon>Brassicales</taxon>
        <taxon>Brassicaceae</taxon>
        <taxon>Arabideae</taxon>
        <taxon>Arabis</taxon>
    </lineage>
</organism>
<dbReference type="EMBL" id="CM002870">
    <property type="protein sequence ID" value="KFK41770.1"/>
    <property type="molecule type" value="Genomic_DNA"/>
</dbReference>
<keyword evidence="2" id="KW-1185">Reference proteome</keyword>
<dbReference type="AlphaFoldDB" id="A0A087HI18"/>
<gene>
    <name evidence="1" type="ordered locus">AALP_Aa2g169900</name>
</gene>
<protein>
    <submittedName>
        <fullName evidence="1">Uncharacterized protein</fullName>
    </submittedName>
</protein>
<proteinExistence type="predicted"/>
<reference evidence="2" key="1">
    <citation type="journal article" date="2015" name="Nat. Plants">
        <title>Genome expansion of Arabis alpina linked with retrotransposition and reduced symmetric DNA methylation.</title>
        <authorList>
            <person name="Willing E.M."/>
            <person name="Rawat V."/>
            <person name="Mandakova T."/>
            <person name="Maumus F."/>
            <person name="James G.V."/>
            <person name="Nordstroem K.J."/>
            <person name="Becker C."/>
            <person name="Warthmann N."/>
            <person name="Chica C."/>
            <person name="Szarzynska B."/>
            <person name="Zytnicki M."/>
            <person name="Albani M.C."/>
            <person name="Kiefer C."/>
            <person name="Bergonzi S."/>
            <person name="Castaings L."/>
            <person name="Mateos J.L."/>
            <person name="Berns M.C."/>
            <person name="Bujdoso N."/>
            <person name="Piofczyk T."/>
            <person name="de Lorenzo L."/>
            <person name="Barrero-Sicilia C."/>
            <person name="Mateos I."/>
            <person name="Piednoel M."/>
            <person name="Hagmann J."/>
            <person name="Chen-Min-Tao R."/>
            <person name="Iglesias-Fernandez R."/>
            <person name="Schuster S.C."/>
            <person name="Alonso-Blanco C."/>
            <person name="Roudier F."/>
            <person name="Carbonero P."/>
            <person name="Paz-Ares J."/>
            <person name="Davis S.J."/>
            <person name="Pecinka A."/>
            <person name="Quesneville H."/>
            <person name="Colot V."/>
            <person name="Lysak M.A."/>
            <person name="Weigel D."/>
            <person name="Coupland G."/>
            <person name="Schneeberger K."/>
        </authorList>
    </citation>
    <scope>NUCLEOTIDE SEQUENCE [LARGE SCALE GENOMIC DNA]</scope>
    <source>
        <strain evidence="2">cv. Pajares</strain>
    </source>
</reference>
<name>A0A087HI18_ARAAL</name>
<dbReference type="Proteomes" id="UP000029120">
    <property type="component" value="Chromosome 2"/>
</dbReference>
<evidence type="ECO:0000313" key="1">
    <source>
        <dbReference type="EMBL" id="KFK41770.1"/>
    </source>
</evidence>